<dbReference type="PANTHER" id="PTHR46255">
    <property type="entry name" value="SHORT STATURE HOMEOBOX"/>
    <property type="match status" value="1"/>
</dbReference>
<evidence type="ECO:0000256" key="1">
    <source>
        <dbReference type="PROSITE-ProRule" id="PRU00108"/>
    </source>
</evidence>
<dbReference type="PANTHER" id="PTHR46255:SF3">
    <property type="entry name" value="HOMEOBOX DOMAIN-CONTAINING PROTEIN"/>
    <property type="match status" value="1"/>
</dbReference>
<feature type="compositionally biased region" description="Low complexity" evidence="3">
    <location>
        <begin position="93"/>
        <end position="102"/>
    </location>
</feature>
<feature type="compositionally biased region" description="Basic residues" evidence="3">
    <location>
        <begin position="126"/>
        <end position="135"/>
    </location>
</feature>
<dbReference type="SUPFAM" id="SSF46689">
    <property type="entry name" value="Homeodomain-like"/>
    <property type="match status" value="1"/>
</dbReference>
<dbReference type="AlphaFoldDB" id="A0A0C9UWU3"/>
<feature type="compositionally biased region" description="Polar residues" evidence="3">
    <location>
        <begin position="356"/>
        <end position="389"/>
    </location>
</feature>
<dbReference type="Proteomes" id="UP000054279">
    <property type="component" value="Unassembled WGS sequence"/>
</dbReference>
<feature type="region of interest" description="Disordered" evidence="3">
    <location>
        <begin position="179"/>
        <end position="270"/>
    </location>
</feature>
<dbReference type="InterPro" id="IPR009057">
    <property type="entry name" value="Homeodomain-like_sf"/>
</dbReference>
<dbReference type="EMBL" id="KN837275">
    <property type="protein sequence ID" value="KIJ29786.1"/>
    <property type="molecule type" value="Genomic_DNA"/>
</dbReference>
<feature type="compositionally biased region" description="Low complexity" evidence="3">
    <location>
        <begin position="7"/>
        <end position="34"/>
    </location>
</feature>
<evidence type="ECO:0000256" key="3">
    <source>
        <dbReference type="SAM" id="MobiDB-lite"/>
    </source>
</evidence>
<feature type="domain" description="Homeobox" evidence="4">
    <location>
        <begin position="129"/>
        <end position="189"/>
    </location>
</feature>
<dbReference type="InterPro" id="IPR052631">
    <property type="entry name" value="Paired_homeobox_Bicoid"/>
</dbReference>
<feature type="compositionally biased region" description="Low complexity" evidence="3">
    <location>
        <begin position="218"/>
        <end position="233"/>
    </location>
</feature>
<dbReference type="SMART" id="SM00389">
    <property type="entry name" value="HOX"/>
    <property type="match status" value="1"/>
</dbReference>
<keyword evidence="1 2" id="KW-0238">DNA-binding</keyword>
<feature type="region of interest" description="Disordered" evidence="3">
    <location>
        <begin position="1"/>
        <end position="141"/>
    </location>
</feature>
<protein>
    <recommendedName>
        <fullName evidence="4">Homeobox domain-containing protein</fullName>
    </recommendedName>
</protein>
<reference evidence="5 6" key="1">
    <citation type="submission" date="2014-06" db="EMBL/GenBank/DDBJ databases">
        <title>Evolutionary Origins and Diversification of the Mycorrhizal Mutualists.</title>
        <authorList>
            <consortium name="DOE Joint Genome Institute"/>
            <consortium name="Mycorrhizal Genomics Consortium"/>
            <person name="Kohler A."/>
            <person name="Kuo A."/>
            <person name="Nagy L.G."/>
            <person name="Floudas D."/>
            <person name="Copeland A."/>
            <person name="Barry K.W."/>
            <person name="Cichocki N."/>
            <person name="Veneault-Fourrey C."/>
            <person name="LaButti K."/>
            <person name="Lindquist E.A."/>
            <person name="Lipzen A."/>
            <person name="Lundell T."/>
            <person name="Morin E."/>
            <person name="Murat C."/>
            <person name="Riley R."/>
            <person name="Ohm R."/>
            <person name="Sun H."/>
            <person name="Tunlid A."/>
            <person name="Henrissat B."/>
            <person name="Grigoriev I.V."/>
            <person name="Hibbett D.S."/>
            <person name="Martin F."/>
        </authorList>
    </citation>
    <scope>NUCLEOTIDE SEQUENCE [LARGE SCALE GENOMIC DNA]</scope>
    <source>
        <strain evidence="5 6">SS14</strain>
    </source>
</reference>
<dbReference type="GO" id="GO:1990837">
    <property type="term" value="F:sequence-specific double-stranded DNA binding"/>
    <property type="evidence" value="ECO:0007669"/>
    <property type="project" value="TreeGrafter"/>
</dbReference>
<gene>
    <name evidence="5" type="ORF">M422DRAFT_36816</name>
</gene>
<keyword evidence="1 2" id="KW-0371">Homeobox</keyword>
<accession>A0A0C9UWU3</accession>
<feature type="compositionally biased region" description="Low complexity" evidence="3">
    <location>
        <begin position="314"/>
        <end position="325"/>
    </location>
</feature>
<evidence type="ECO:0000256" key="2">
    <source>
        <dbReference type="RuleBase" id="RU000682"/>
    </source>
</evidence>
<keyword evidence="6" id="KW-1185">Reference proteome</keyword>
<evidence type="ECO:0000313" key="6">
    <source>
        <dbReference type="Proteomes" id="UP000054279"/>
    </source>
</evidence>
<feature type="region of interest" description="Disordered" evidence="3">
    <location>
        <begin position="446"/>
        <end position="538"/>
    </location>
</feature>
<feature type="compositionally biased region" description="Low complexity" evidence="3">
    <location>
        <begin position="66"/>
        <end position="78"/>
    </location>
</feature>
<feature type="compositionally biased region" description="Basic and acidic residues" evidence="3">
    <location>
        <begin position="481"/>
        <end position="491"/>
    </location>
</feature>
<dbReference type="GO" id="GO:0005634">
    <property type="term" value="C:nucleus"/>
    <property type="evidence" value="ECO:0007669"/>
    <property type="project" value="UniProtKB-SubCell"/>
</dbReference>
<feature type="region of interest" description="Disordered" evidence="3">
    <location>
        <begin position="301"/>
        <end position="412"/>
    </location>
</feature>
<dbReference type="Pfam" id="PF00046">
    <property type="entry name" value="Homeodomain"/>
    <property type="match status" value="1"/>
</dbReference>
<dbReference type="HOGENOM" id="CLU_506384_0_0_1"/>
<dbReference type="InterPro" id="IPR001356">
    <property type="entry name" value="HD"/>
</dbReference>
<sequence length="538" mass="57727">MTPSPSPSVTSSPTSSRPTSSPTTTTFDPSSRPSFVPLTLPRISQVGAQSQDAPQPQLHQSSRNTPSRSPSVPAPSSSTQGRLQRGKYKSDESIAASSSDDATMNPVKMEDMRVELGQGEGEVRHRPVVKKKRTRTLTTPHQSAVLHALLAQSRFPTTAMREEVGRSIGLSARKVQVCFQNQRQKQRKPRTQSTGSGGPVSPVETKRPMQFGAFSGAPQSDSGPEPGPSGTSGLSHSIEYGRRASGHLPDTGEGIIPPRGMPAPMPQPFQQFPETLVSRYGDPSRPYSRGMGSISPIATSGGSFFGAPGPALPPYFSRRSSPFPRDAYASHPPPRGSTPRTEPPIQLPPLRIDPDSLSSHPQRPQLRTSASIPSLSGLEISSPTGSQSGRPVLPPPITLQPTPQFDIDRRLPPSFWGPLTRVRTRTSSDPTAPLLDAREGRALITQPWPLPGTAGILPPPPNLSGRRDASTGTSSLESIEPSEHRLEEAIQRRVSSGTSYDFGRPTRIGRQTNTQVGSAHRATTHSPSPPRGTYNHSR</sequence>
<dbReference type="Gene3D" id="1.10.10.60">
    <property type="entry name" value="Homeodomain-like"/>
    <property type="match status" value="1"/>
</dbReference>
<feature type="DNA-binding region" description="Homeobox" evidence="1">
    <location>
        <begin position="131"/>
        <end position="190"/>
    </location>
</feature>
<name>A0A0C9UWU3_SPHS4</name>
<feature type="compositionally biased region" description="Polar residues" evidence="3">
    <location>
        <begin position="46"/>
        <end position="65"/>
    </location>
</feature>
<evidence type="ECO:0000259" key="4">
    <source>
        <dbReference type="PROSITE" id="PS50071"/>
    </source>
</evidence>
<comment type="subcellular location">
    <subcellularLocation>
        <location evidence="1 2">Nucleus</location>
    </subcellularLocation>
</comment>
<organism evidence="5 6">
    <name type="scientific">Sphaerobolus stellatus (strain SS14)</name>
    <dbReference type="NCBI Taxonomy" id="990650"/>
    <lineage>
        <taxon>Eukaryota</taxon>
        <taxon>Fungi</taxon>
        <taxon>Dikarya</taxon>
        <taxon>Basidiomycota</taxon>
        <taxon>Agaricomycotina</taxon>
        <taxon>Agaricomycetes</taxon>
        <taxon>Phallomycetidae</taxon>
        <taxon>Geastrales</taxon>
        <taxon>Sphaerobolaceae</taxon>
        <taxon>Sphaerobolus</taxon>
    </lineage>
</organism>
<evidence type="ECO:0000313" key="5">
    <source>
        <dbReference type="EMBL" id="KIJ29786.1"/>
    </source>
</evidence>
<proteinExistence type="predicted"/>
<feature type="compositionally biased region" description="Pro residues" evidence="3">
    <location>
        <begin position="331"/>
        <end position="347"/>
    </location>
</feature>
<keyword evidence="1 2" id="KW-0539">Nucleus</keyword>
<dbReference type="CDD" id="cd00086">
    <property type="entry name" value="homeodomain"/>
    <property type="match status" value="1"/>
</dbReference>
<dbReference type="OrthoDB" id="6159439at2759"/>
<dbReference type="PROSITE" id="PS50071">
    <property type="entry name" value="HOMEOBOX_2"/>
    <property type="match status" value="1"/>
</dbReference>
<dbReference type="GO" id="GO:0000981">
    <property type="term" value="F:DNA-binding transcription factor activity, RNA polymerase II-specific"/>
    <property type="evidence" value="ECO:0007669"/>
    <property type="project" value="TreeGrafter"/>
</dbReference>